<keyword evidence="2" id="KW-0732">Signal</keyword>
<organism evidence="3">
    <name type="scientific">Tunturiibacter psychrotolerans</name>
    <dbReference type="NCBI Taxonomy" id="3069686"/>
    <lineage>
        <taxon>Bacteria</taxon>
        <taxon>Pseudomonadati</taxon>
        <taxon>Acidobacteriota</taxon>
        <taxon>Terriglobia</taxon>
        <taxon>Terriglobales</taxon>
        <taxon>Acidobacteriaceae</taxon>
        <taxon>Tunturiibacter</taxon>
    </lineage>
</organism>
<reference evidence="3" key="1">
    <citation type="submission" date="2023-08" db="EMBL/GenBank/DDBJ databases">
        <authorList>
            <person name="Messyasz A."/>
            <person name="Mannisto M.K."/>
            <person name="Kerkhof L.J."/>
            <person name="Haggblom M."/>
        </authorList>
    </citation>
    <scope>NUCLEOTIDE SEQUENCE</scope>
    <source>
        <strain evidence="3">X5P6</strain>
    </source>
</reference>
<accession>A0AAU7ZTR7</accession>
<gene>
    <name evidence="3" type="ORF">RBB77_05560</name>
</gene>
<sequence>MLTKSLFKATCLTTLTLGYALAQAPAPAPAPAPAAGPADGITMDMMPITQDQLTQCRQQASGQLTDEQKALHDREHGQDKDKMAQGGITGATGVATSALSRKNNWGWWGGGNNNGAQTAAATGATQRTNRNSADVASTTATSQTVGVDAYQQCVNGIKGPEYVHFRQTGQMTAFTGAPLASSAAAPAPAPGPAPVATVAPAPMPTKSPVQDEGDGKHFVLTAPGQTDAREVTLVPGSKNSYIEDATGDKYIVMPDGSVNRIPHVKKTATK</sequence>
<dbReference type="RefSeq" id="WP_353065426.1">
    <property type="nucleotide sequence ID" value="NZ_CP132942.1"/>
</dbReference>
<protein>
    <submittedName>
        <fullName evidence="3">Uncharacterized protein</fullName>
    </submittedName>
</protein>
<evidence type="ECO:0000256" key="1">
    <source>
        <dbReference type="SAM" id="MobiDB-lite"/>
    </source>
</evidence>
<proteinExistence type="predicted"/>
<feature type="compositionally biased region" description="Basic and acidic residues" evidence="1">
    <location>
        <begin position="66"/>
        <end position="83"/>
    </location>
</feature>
<feature type="region of interest" description="Disordered" evidence="1">
    <location>
        <begin position="57"/>
        <end position="88"/>
    </location>
</feature>
<dbReference type="KEGG" id="tpsc:RBB77_05560"/>
<dbReference type="EMBL" id="CP132942">
    <property type="protein sequence ID" value="XCB34361.1"/>
    <property type="molecule type" value="Genomic_DNA"/>
</dbReference>
<evidence type="ECO:0000313" key="3">
    <source>
        <dbReference type="EMBL" id="XCB34361.1"/>
    </source>
</evidence>
<dbReference type="AlphaFoldDB" id="A0AAU7ZTR7"/>
<feature type="signal peptide" evidence="2">
    <location>
        <begin position="1"/>
        <end position="22"/>
    </location>
</feature>
<reference evidence="3" key="2">
    <citation type="journal article" date="2024" name="Environ. Microbiol.">
        <title>Genome analysis and description of Tunturibacter gen. nov. expands the diversity of Terriglobia in tundra soils.</title>
        <authorList>
            <person name="Messyasz A."/>
            <person name="Mannisto M.K."/>
            <person name="Kerkhof L.J."/>
            <person name="Haggblom M.M."/>
        </authorList>
    </citation>
    <scope>NUCLEOTIDE SEQUENCE</scope>
    <source>
        <strain evidence="3">X5P6</strain>
    </source>
</reference>
<feature type="chain" id="PRO_5043952821" evidence="2">
    <location>
        <begin position="23"/>
        <end position="270"/>
    </location>
</feature>
<evidence type="ECO:0000256" key="2">
    <source>
        <dbReference type="SAM" id="SignalP"/>
    </source>
</evidence>
<name>A0AAU7ZTR7_9BACT</name>